<dbReference type="EMBL" id="JAELYA010000003">
    <property type="protein sequence ID" value="MBO3275657.1"/>
    <property type="molecule type" value="Genomic_DNA"/>
</dbReference>
<keyword evidence="2" id="KW-0238">DNA-binding</keyword>
<dbReference type="InterPro" id="IPR016032">
    <property type="entry name" value="Sig_transdc_resp-reg_C-effctor"/>
</dbReference>
<feature type="domain" description="HTH luxR-type" evidence="6">
    <location>
        <begin position="774"/>
        <end position="839"/>
    </location>
</feature>
<dbReference type="SUPFAM" id="SSF48452">
    <property type="entry name" value="TPR-like"/>
    <property type="match status" value="1"/>
</dbReference>
<feature type="region of interest" description="Disordered" evidence="5">
    <location>
        <begin position="728"/>
        <end position="780"/>
    </location>
</feature>
<evidence type="ECO:0000256" key="5">
    <source>
        <dbReference type="SAM" id="MobiDB-lite"/>
    </source>
</evidence>
<dbReference type="InterPro" id="IPR011990">
    <property type="entry name" value="TPR-like_helical_dom_sf"/>
</dbReference>
<protein>
    <recommendedName>
        <fullName evidence="6">HTH luxR-type domain-containing protein</fullName>
    </recommendedName>
</protein>
<dbReference type="Gene3D" id="1.10.10.10">
    <property type="entry name" value="Winged helix-like DNA-binding domain superfamily/Winged helix DNA-binding domain"/>
    <property type="match status" value="1"/>
</dbReference>
<dbReference type="SUPFAM" id="SSF46894">
    <property type="entry name" value="C-terminal effector domain of the bipartite response regulators"/>
    <property type="match status" value="1"/>
</dbReference>
<evidence type="ECO:0000259" key="6">
    <source>
        <dbReference type="PROSITE" id="PS50043"/>
    </source>
</evidence>
<gene>
    <name evidence="7" type="ORF">JFY56_10515</name>
</gene>
<accession>A0ABS3TPT1</accession>
<evidence type="ECO:0000313" key="7">
    <source>
        <dbReference type="EMBL" id="MBO3275657.1"/>
    </source>
</evidence>
<keyword evidence="3" id="KW-0804">Transcription</keyword>
<organism evidence="7 8">
    <name type="scientific">Pseudomonas schmalbachii</name>
    <dbReference type="NCBI Taxonomy" id="2816993"/>
    <lineage>
        <taxon>Bacteria</taxon>
        <taxon>Pseudomonadati</taxon>
        <taxon>Pseudomonadota</taxon>
        <taxon>Gammaproteobacteria</taxon>
        <taxon>Pseudomonadales</taxon>
        <taxon>Pseudomonadaceae</taxon>
        <taxon>Pseudomonas</taxon>
    </lineage>
</organism>
<dbReference type="InterPro" id="IPR000792">
    <property type="entry name" value="Tscrpt_reg_LuxR_C"/>
</dbReference>
<keyword evidence="8" id="KW-1185">Reference proteome</keyword>
<dbReference type="Gene3D" id="1.25.40.10">
    <property type="entry name" value="Tetratricopeptide repeat domain"/>
    <property type="match status" value="1"/>
</dbReference>
<sequence>MLQPISTAGLDASKSNAGMATPHAESLSRATLLTQLSASKQRLHLLCAPAGYGKTTLIRDCLRQSAQRAWVDFGGQALDIAQFCAQVAAQLGGDPARIDNGPALLRFLETLGKPANLVLDDYPATAGDELDGLVNHLLVQSNAPLQVWVSSRQRPAWNLPRLLMQDELLELGPDALAFSREEFDAMVALHAPTAAGAVAEEIWQQTLGWCAGSKLLLSAHRRSAHAGLHWLRDYLEHELVSRLDDQQRELLVGLAHLPRFSAALCTELWDDLDAQKLFRELLQSQSFFQPLDQTGEWYCMLPAVANALRGAAVTSTIGRLRLNACRILEGLGFLDDAIELALSAGHPDVAVNYMDRLRSNWLYERRNVQTLYAWRKQLPMDLLEGTPNLIFLNTTALLIGGRMDEAQTTLARLENFLPQPSAEENQRLLAIWQSLYGSMQSFLGRCDVAREYCLAALDRLDSGDWHVSFLGYASLARMATADGDTLHAQQYLLEAVELARRQRCLASEVLINSERIGQMVLCGETKLAEALLEESLELLAADGNRHHLMLGRLLVVRGKLRLKRGDLDGADSALRDALRHGQDHVGPFTLVALLNRSKVSASRGDYQQAYRYLQDAERRMQCANVTESFYRGVLNLQSLTVLVSQGEWEQAVSLARMLEEYLRGSNARSTTISSPSLPQRNQLLLARAEQQLGRVKEAERRLQTLEKDCQRLNYLRLWDETQQTLKGFEQNPQPQFRRESPQQETPFSKPFALPLRSPRPSIGQAHQESKPTGSLRKGEELTSRELSILELMAEGLSNPEISERLYISTNTVKAHTKNINNKLGVVRRTQAIVRARALGVLA</sequence>
<dbReference type="PROSITE" id="PS00622">
    <property type="entry name" value="HTH_LUXR_1"/>
    <property type="match status" value="1"/>
</dbReference>
<dbReference type="PANTHER" id="PTHR44688:SF16">
    <property type="entry name" value="DNA-BINDING TRANSCRIPTIONAL ACTIVATOR DEVR_DOSR"/>
    <property type="match status" value="1"/>
</dbReference>
<evidence type="ECO:0000256" key="2">
    <source>
        <dbReference type="ARBA" id="ARBA00023125"/>
    </source>
</evidence>
<dbReference type="SMART" id="SM00421">
    <property type="entry name" value="HTH_LUXR"/>
    <property type="match status" value="1"/>
</dbReference>
<dbReference type="PRINTS" id="PR00038">
    <property type="entry name" value="HTHLUXR"/>
</dbReference>
<keyword evidence="1" id="KW-0805">Transcription regulation</keyword>
<dbReference type="InterPro" id="IPR041617">
    <property type="entry name" value="TPR_MalT"/>
</dbReference>
<dbReference type="Gene3D" id="3.40.50.300">
    <property type="entry name" value="P-loop containing nucleotide triphosphate hydrolases"/>
    <property type="match status" value="1"/>
</dbReference>
<dbReference type="PANTHER" id="PTHR44688">
    <property type="entry name" value="DNA-BINDING TRANSCRIPTIONAL ACTIVATOR DEVR_DOSR"/>
    <property type="match status" value="1"/>
</dbReference>
<dbReference type="Pfam" id="PF17874">
    <property type="entry name" value="TPR_MalT"/>
    <property type="match status" value="1"/>
</dbReference>
<evidence type="ECO:0000256" key="1">
    <source>
        <dbReference type="ARBA" id="ARBA00023015"/>
    </source>
</evidence>
<dbReference type="CDD" id="cd06170">
    <property type="entry name" value="LuxR_C_like"/>
    <property type="match status" value="1"/>
</dbReference>
<evidence type="ECO:0000313" key="8">
    <source>
        <dbReference type="Proteomes" id="UP000669060"/>
    </source>
</evidence>
<dbReference type="Pfam" id="PF00196">
    <property type="entry name" value="GerE"/>
    <property type="match status" value="1"/>
</dbReference>
<dbReference type="Proteomes" id="UP000669060">
    <property type="component" value="Unassembled WGS sequence"/>
</dbReference>
<dbReference type="RefSeq" id="WP_208313598.1">
    <property type="nucleotide sequence ID" value="NZ_JAELYA010000003.1"/>
</dbReference>
<dbReference type="InterPro" id="IPR027417">
    <property type="entry name" value="P-loop_NTPase"/>
</dbReference>
<reference evidence="7 8" key="1">
    <citation type="submission" date="2020-12" db="EMBL/GenBank/DDBJ databases">
        <title>Pseudomonas schmalbachii sp. nov. isolated from millipede gut.</title>
        <authorList>
            <person name="Shelomi M."/>
        </authorList>
    </citation>
    <scope>NUCLEOTIDE SEQUENCE [LARGE SCALE GENOMIC DNA]</scope>
    <source>
        <strain evidence="7 8">Milli4</strain>
    </source>
</reference>
<evidence type="ECO:0000256" key="4">
    <source>
        <dbReference type="SAM" id="Coils"/>
    </source>
</evidence>
<dbReference type="PROSITE" id="PS50043">
    <property type="entry name" value="HTH_LUXR_2"/>
    <property type="match status" value="1"/>
</dbReference>
<evidence type="ECO:0000256" key="3">
    <source>
        <dbReference type="ARBA" id="ARBA00023163"/>
    </source>
</evidence>
<name>A0ABS3TPT1_9PSED</name>
<keyword evidence="4" id="KW-0175">Coiled coil</keyword>
<proteinExistence type="predicted"/>
<dbReference type="InterPro" id="IPR059106">
    <property type="entry name" value="WHD_MalT"/>
</dbReference>
<comment type="caution">
    <text evidence="7">The sequence shown here is derived from an EMBL/GenBank/DDBJ whole genome shotgun (WGS) entry which is preliminary data.</text>
</comment>
<dbReference type="Pfam" id="PF25873">
    <property type="entry name" value="WHD_MalT"/>
    <property type="match status" value="1"/>
</dbReference>
<dbReference type="InterPro" id="IPR036388">
    <property type="entry name" value="WH-like_DNA-bd_sf"/>
</dbReference>
<feature type="coiled-coil region" evidence="4">
    <location>
        <begin position="681"/>
        <end position="715"/>
    </location>
</feature>